<evidence type="ECO:0000313" key="4">
    <source>
        <dbReference type="EMBL" id="CAK7273587.1"/>
    </source>
</evidence>
<gene>
    <name evidence="4" type="ORF">SEPCBS119000_005737</name>
</gene>
<accession>A0ABP0E339</accession>
<proteinExistence type="inferred from homology"/>
<comment type="similarity">
    <text evidence="1">Belongs to the methyltransferase superfamily. LaeA methyltransferase family.</text>
</comment>
<feature type="region of interest" description="Disordered" evidence="2">
    <location>
        <begin position="1"/>
        <end position="20"/>
    </location>
</feature>
<evidence type="ECO:0000313" key="5">
    <source>
        <dbReference type="Proteomes" id="UP001642502"/>
    </source>
</evidence>
<dbReference type="SUPFAM" id="SSF53335">
    <property type="entry name" value="S-adenosyl-L-methionine-dependent methyltransferases"/>
    <property type="match status" value="1"/>
</dbReference>
<dbReference type="Proteomes" id="UP001642502">
    <property type="component" value="Unassembled WGS sequence"/>
</dbReference>
<protein>
    <recommendedName>
        <fullName evidence="3">Methyltransferase domain-containing protein</fullName>
    </recommendedName>
</protein>
<feature type="domain" description="Methyltransferase" evidence="3">
    <location>
        <begin position="44"/>
        <end position="156"/>
    </location>
</feature>
<evidence type="ECO:0000256" key="1">
    <source>
        <dbReference type="ARBA" id="ARBA00038158"/>
    </source>
</evidence>
<dbReference type="Pfam" id="PF13847">
    <property type="entry name" value="Methyltransf_31"/>
    <property type="match status" value="1"/>
</dbReference>
<comment type="caution">
    <text evidence="4">The sequence shown here is derived from an EMBL/GenBank/DDBJ whole genome shotgun (WGS) entry which is preliminary data.</text>
</comment>
<evidence type="ECO:0000256" key="2">
    <source>
        <dbReference type="SAM" id="MobiDB-lite"/>
    </source>
</evidence>
<dbReference type="CDD" id="cd02440">
    <property type="entry name" value="AdoMet_MTases"/>
    <property type="match status" value="1"/>
</dbReference>
<reference evidence="4 5" key="1">
    <citation type="submission" date="2024-01" db="EMBL/GenBank/DDBJ databases">
        <authorList>
            <person name="Allen C."/>
            <person name="Tagirdzhanova G."/>
        </authorList>
    </citation>
    <scope>NUCLEOTIDE SEQUENCE [LARGE SCALE GENOMIC DNA]</scope>
    <source>
        <strain evidence="4 5">CBS 119000</strain>
    </source>
</reference>
<keyword evidence="5" id="KW-1185">Reference proteome</keyword>
<sequence>MADIVNKQPTSSFENEKSAQSYNEDCEDQLKLGRFMIRKLNIPKGARVLDIGCGPGTLTVEMADDVGPTGSVSGIDLGKERMKIALQTYKNPEVDSFRSNVSFALGDAHNLSLFPDDHFDYVVANTVIHFLDREKAFKAFFRVLKPGGAFAASTMSGDHYCAFLEIKREVQSRGYYRGHIEPTMDLFDFPTQSDLKKHFSGAGFRHFSFELVPSAVIYIRSFPESIQATAWANFEAEYEKLRTDRGIVVESVWLTAYATKA</sequence>
<feature type="compositionally biased region" description="Polar residues" evidence="2">
    <location>
        <begin position="7"/>
        <end position="20"/>
    </location>
</feature>
<dbReference type="EMBL" id="CAWUON010000116">
    <property type="protein sequence ID" value="CAK7273587.1"/>
    <property type="molecule type" value="Genomic_DNA"/>
</dbReference>
<name>A0ABP0E339_9PEZI</name>
<dbReference type="PANTHER" id="PTHR43591">
    <property type="entry name" value="METHYLTRANSFERASE"/>
    <property type="match status" value="1"/>
</dbReference>
<dbReference type="InterPro" id="IPR029063">
    <property type="entry name" value="SAM-dependent_MTases_sf"/>
</dbReference>
<dbReference type="InterPro" id="IPR025714">
    <property type="entry name" value="Methyltranfer_dom"/>
</dbReference>
<dbReference type="Gene3D" id="3.40.50.150">
    <property type="entry name" value="Vaccinia Virus protein VP39"/>
    <property type="match status" value="1"/>
</dbReference>
<evidence type="ECO:0000259" key="3">
    <source>
        <dbReference type="Pfam" id="PF13847"/>
    </source>
</evidence>
<organism evidence="4 5">
    <name type="scientific">Sporothrix epigloea</name>
    <dbReference type="NCBI Taxonomy" id="1892477"/>
    <lineage>
        <taxon>Eukaryota</taxon>
        <taxon>Fungi</taxon>
        <taxon>Dikarya</taxon>
        <taxon>Ascomycota</taxon>
        <taxon>Pezizomycotina</taxon>
        <taxon>Sordariomycetes</taxon>
        <taxon>Sordariomycetidae</taxon>
        <taxon>Ophiostomatales</taxon>
        <taxon>Ophiostomataceae</taxon>
        <taxon>Sporothrix</taxon>
    </lineage>
</organism>